<dbReference type="RefSeq" id="WP_161003036.1">
    <property type="nucleotide sequence ID" value="NZ_WEZQ01000005.1"/>
</dbReference>
<comment type="catalytic activity">
    <reaction evidence="1">
        <text>4-amino-5-hydroxymethyl-2-methylpyrimidine + ATP = 4-amino-2-methyl-5-(phosphooxymethyl)pyrimidine + ADP + H(+)</text>
        <dbReference type="Rhea" id="RHEA:23096"/>
        <dbReference type="ChEBI" id="CHEBI:15378"/>
        <dbReference type="ChEBI" id="CHEBI:16892"/>
        <dbReference type="ChEBI" id="CHEBI:30616"/>
        <dbReference type="ChEBI" id="CHEBI:58354"/>
        <dbReference type="ChEBI" id="CHEBI:456216"/>
        <dbReference type="EC" id="2.7.1.49"/>
    </reaction>
</comment>
<keyword evidence="8" id="KW-0784">Thiamine biosynthesis</keyword>
<dbReference type="CDD" id="cd01169">
    <property type="entry name" value="HMPP_kinase"/>
    <property type="match status" value="1"/>
</dbReference>
<name>A0A6N9I0V6_9LACO</name>
<dbReference type="EC" id="2.7.4.7" evidence="6"/>
<organism evidence="13 14">
    <name type="scientific">Furfurilactobacillus milii</name>
    <dbReference type="NCBI Taxonomy" id="2888272"/>
    <lineage>
        <taxon>Bacteria</taxon>
        <taxon>Bacillati</taxon>
        <taxon>Bacillota</taxon>
        <taxon>Bacilli</taxon>
        <taxon>Lactobacillales</taxon>
        <taxon>Lactobacillaceae</taxon>
        <taxon>Furfurilactobacillus</taxon>
    </lineage>
</organism>
<comment type="catalytic activity">
    <reaction evidence="2">
        <text>4-amino-2-methyl-5-(phosphooxymethyl)pyrimidine + ATP = 4-amino-2-methyl-5-(diphosphooxymethyl)pyrimidine + ADP</text>
        <dbReference type="Rhea" id="RHEA:19893"/>
        <dbReference type="ChEBI" id="CHEBI:30616"/>
        <dbReference type="ChEBI" id="CHEBI:57841"/>
        <dbReference type="ChEBI" id="CHEBI:58354"/>
        <dbReference type="ChEBI" id="CHEBI:456216"/>
        <dbReference type="EC" id="2.7.4.7"/>
    </reaction>
</comment>
<dbReference type="Proteomes" id="UP000449209">
    <property type="component" value="Unassembled WGS sequence"/>
</dbReference>
<evidence type="ECO:0000256" key="11">
    <source>
        <dbReference type="ARBA" id="ARBA00043176"/>
    </source>
</evidence>
<comment type="similarity">
    <text evidence="4">Belongs to the ThiD family.</text>
</comment>
<dbReference type="GO" id="GO:0005829">
    <property type="term" value="C:cytosol"/>
    <property type="evidence" value="ECO:0007669"/>
    <property type="project" value="TreeGrafter"/>
</dbReference>
<dbReference type="AlphaFoldDB" id="A0A6N9I0V6"/>
<protein>
    <recommendedName>
        <fullName evidence="7">Hydroxymethylpyrimidine/phosphomethylpyrimidine kinase</fullName>
        <ecNumber evidence="5">2.7.1.49</ecNumber>
        <ecNumber evidence="6">2.7.4.7</ecNumber>
    </recommendedName>
    <alternativeName>
        <fullName evidence="10">Hydroxymethylpyrimidine kinase</fullName>
    </alternativeName>
    <alternativeName>
        <fullName evidence="11">Hydroxymethylpyrimidine phosphate kinase</fullName>
    </alternativeName>
</protein>
<evidence type="ECO:0000313" key="14">
    <source>
        <dbReference type="Proteomes" id="UP000449209"/>
    </source>
</evidence>
<proteinExistence type="inferred from homology"/>
<evidence type="ECO:0000256" key="2">
    <source>
        <dbReference type="ARBA" id="ARBA00000565"/>
    </source>
</evidence>
<evidence type="ECO:0000256" key="7">
    <source>
        <dbReference type="ARBA" id="ARBA00019161"/>
    </source>
</evidence>
<evidence type="ECO:0000256" key="1">
    <source>
        <dbReference type="ARBA" id="ARBA00000151"/>
    </source>
</evidence>
<evidence type="ECO:0000256" key="9">
    <source>
        <dbReference type="ARBA" id="ARBA00037917"/>
    </source>
</evidence>
<evidence type="ECO:0000313" key="13">
    <source>
        <dbReference type="EMBL" id="MYV16478.1"/>
    </source>
</evidence>
<dbReference type="EC" id="2.7.1.49" evidence="5"/>
<accession>A0A6N9I0V6</accession>
<feature type="domain" description="Pyridoxamine kinase/Phosphomethylpyrimidine kinase" evidence="12">
    <location>
        <begin position="22"/>
        <end position="261"/>
    </location>
</feature>
<dbReference type="InterPro" id="IPR013749">
    <property type="entry name" value="PM/HMP-P_kinase-1"/>
</dbReference>
<dbReference type="InterPro" id="IPR004399">
    <property type="entry name" value="HMP/HMP-P_kinase_dom"/>
</dbReference>
<dbReference type="Pfam" id="PF08543">
    <property type="entry name" value="Phos_pyr_kin"/>
    <property type="match status" value="1"/>
</dbReference>
<reference evidence="13 14" key="1">
    <citation type="journal article" date="2019" name="Appl. Environ. Microbiol.">
        <title>Genetic determinants of hydroxycinnamic acid metabolism in heterofermentative lactobacilli.</title>
        <authorList>
            <person name="Gaur G."/>
            <person name="Oh J.H."/>
            <person name="Filannino P."/>
            <person name="Gobbetti M."/>
            <person name="van Pijkeren J.P."/>
            <person name="Ganzle M.G."/>
        </authorList>
    </citation>
    <scope>NUCLEOTIDE SEQUENCE [LARGE SCALE GENOMIC DNA]</scope>
    <source>
        <strain evidence="13 14">C5</strain>
    </source>
</reference>
<dbReference type="OrthoDB" id="9810880at2"/>
<dbReference type="PANTHER" id="PTHR20858:SF17">
    <property type="entry name" value="HYDROXYMETHYLPYRIMIDINE_PHOSPHOMETHYLPYRIMIDINE KINASE THI20-RELATED"/>
    <property type="match status" value="1"/>
</dbReference>
<dbReference type="Gene3D" id="3.40.1190.20">
    <property type="match status" value="1"/>
</dbReference>
<dbReference type="PANTHER" id="PTHR20858">
    <property type="entry name" value="PHOSPHOMETHYLPYRIMIDINE KINASE"/>
    <property type="match status" value="1"/>
</dbReference>
<evidence type="ECO:0000256" key="10">
    <source>
        <dbReference type="ARBA" id="ARBA00042102"/>
    </source>
</evidence>
<dbReference type="GO" id="GO:0008902">
    <property type="term" value="F:hydroxymethylpyrimidine kinase activity"/>
    <property type="evidence" value="ECO:0007669"/>
    <property type="project" value="UniProtKB-EC"/>
</dbReference>
<evidence type="ECO:0000256" key="6">
    <source>
        <dbReference type="ARBA" id="ARBA00012963"/>
    </source>
</evidence>
<comment type="pathway">
    <text evidence="3">Cofactor biosynthesis; thiamine diphosphate biosynthesis; 4-amino-2-methyl-5-diphosphomethylpyrimidine from 5-amino-1-(5-phospho-D-ribosyl)imidazole: step 3/3.</text>
</comment>
<sequence length="265" mass="28797">MDESIPLALTVNGLYSMGNRYLQADLNTFSVKRVYGVTVLTSIFSDGEVPSKDGLVLSATSVDRQFGSILNGLHISSCKVGYLPNLDLITAVEQACRNRSVGPVVLDPILFDETGASILDDTAFSKYVNDLIPLANVITPTIEEAEKIVGFEITSDDDVIHAANELRGIGVQNVLIKGSNEHQGRDNIRDYVLLEDGDDFWLTDKHAPFSQPSGKDDALSACITAELANGQKTENAIRTAKEFITDATRNVLQVGDSIESINFWS</sequence>
<comment type="caution">
    <text evidence="13">The sequence shown here is derived from an EMBL/GenBank/DDBJ whole genome shotgun (WGS) entry which is preliminary data.</text>
</comment>
<evidence type="ECO:0000256" key="4">
    <source>
        <dbReference type="ARBA" id="ARBA00009879"/>
    </source>
</evidence>
<dbReference type="SUPFAM" id="SSF53613">
    <property type="entry name" value="Ribokinase-like"/>
    <property type="match status" value="1"/>
</dbReference>
<evidence type="ECO:0000256" key="3">
    <source>
        <dbReference type="ARBA" id="ARBA00004769"/>
    </source>
</evidence>
<evidence type="ECO:0000256" key="5">
    <source>
        <dbReference type="ARBA" id="ARBA00012135"/>
    </source>
</evidence>
<dbReference type="GO" id="GO:0009228">
    <property type="term" value="P:thiamine biosynthetic process"/>
    <property type="evidence" value="ECO:0007669"/>
    <property type="project" value="UniProtKB-KW"/>
</dbReference>
<gene>
    <name evidence="13" type="ORF">GB993_03000</name>
</gene>
<dbReference type="InterPro" id="IPR029056">
    <property type="entry name" value="Ribokinase-like"/>
</dbReference>
<evidence type="ECO:0000256" key="8">
    <source>
        <dbReference type="ARBA" id="ARBA00022977"/>
    </source>
</evidence>
<dbReference type="EMBL" id="WEZQ01000005">
    <property type="protein sequence ID" value="MYV16478.1"/>
    <property type="molecule type" value="Genomic_DNA"/>
</dbReference>
<evidence type="ECO:0000259" key="12">
    <source>
        <dbReference type="Pfam" id="PF08543"/>
    </source>
</evidence>
<comment type="pathway">
    <text evidence="9">Cofactor biosynthesis; thiamine diphosphate biosynthesis; 4-amino-2-methyl-5-diphosphomethylpyrimidine from 5-amino-1-(5-phospho-D-ribosyl)imidazole: step 2/3.</text>
</comment>
<dbReference type="GO" id="GO:0008972">
    <property type="term" value="F:phosphomethylpyrimidine kinase activity"/>
    <property type="evidence" value="ECO:0007669"/>
    <property type="project" value="UniProtKB-EC"/>
</dbReference>